<protein>
    <recommendedName>
        <fullName evidence="3">RHS repeat-associated core domain-containing protein</fullName>
    </recommendedName>
</protein>
<comment type="caution">
    <text evidence="1">The sequence shown here is derived from an EMBL/GenBank/DDBJ whole genome shotgun (WGS) entry which is preliminary data.</text>
</comment>
<dbReference type="NCBIfam" id="TIGR03696">
    <property type="entry name" value="Rhs_assc_core"/>
    <property type="match status" value="1"/>
</dbReference>
<sequence length="317" mass="34942">MRPRLTGGRIMSGGYQLMDGTFSKPRACVTTLLTVDQQRTVSNHVDQYQLLRSIAYTPYGHRSSDQGCLGFNGEWLDSSALHYFLGNGYRAFCPAFTRFRSPDSMSPFGSGGLNAYGYCGQDPINYRDPTGHSRVGMIYSSLRKLFGWRKGHARSQSIGRNVVETIHSSVAPVALAPVKLFDRRNGLGKVNAPGRGWDDTYVTMNVTTGQEGVKGRRYLGLHGSDLDYKSSLEAGLDIKHSAPRRADGPGFYYSKDLTIALRFAKAHGGQGHVYGVYGSQGLVEGVDTFDSNSFLGHIGVIRESGFKHVIVRDYIQY</sequence>
<dbReference type="Proteomes" id="UP000442695">
    <property type="component" value="Unassembled WGS sequence"/>
</dbReference>
<name>A0A7V8EI23_PSEPU</name>
<evidence type="ECO:0000313" key="1">
    <source>
        <dbReference type="EMBL" id="KAF0255221.1"/>
    </source>
</evidence>
<reference evidence="1 2" key="1">
    <citation type="submission" date="2019-12" db="EMBL/GenBank/DDBJ databases">
        <authorList>
            <person name="Woiski C."/>
        </authorList>
    </citation>
    <scope>NUCLEOTIDE SEQUENCE [LARGE SCALE GENOMIC DNA]</scope>
    <source>
        <strain evidence="1 2">BOE100</strain>
    </source>
</reference>
<proteinExistence type="predicted"/>
<dbReference type="EMBL" id="WOWR01000008">
    <property type="protein sequence ID" value="KAF0255221.1"/>
    <property type="molecule type" value="Genomic_DNA"/>
</dbReference>
<evidence type="ECO:0008006" key="3">
    <source>
        <dbReference type="Google" id="ProtNLM"/>
    </source>
</evidence>
<dbReference type="Gene3D" id="2.180.10.10">
    <property type="entry name" value="RHS repeat-associated core"/>
    <property type="match status" value="1"/>
</dbReference>
<accession>A0A7V8EI23</accession>
<evidence type="ECO:0000313" key="2">
    <source>
        <dbReference type="Proteomes" id="UP000442695"/>
    </source>
</evidence>
<gene>
    <name evidence="1" type="ORF">GN299_08965</name>
</gene>
<organism evidence="1 2">
    <name type="scientific">Pseudomonas putida</name>
    <name type="common">Arthrobacter siderocapsulatus</name>
    <dbReference type="NCBI Taxonomy" id="303"/>
    <lineage>
        <taxon>Bacteria</taxon>
        <taxon>Pseudomonadati</taxon>
        <taxon>Pseudomonadota</taxon>
        <taxon>Gammaproteobacteria</taxon>
        <taxon>Pseudomonadales</taxon>
        <taxon>Pseudomonadaceae</taxon>
        <taxon>Pseudomonas</taxon>
    </lineage>
</organism>
<dbReference type="AlphaFoldDB" id="A0A7V8EI23"/>
<dbReference type="InterPro" id="IPR022385">
    <property type="entry name" value="Rhs_assc_core"/>
</dbReference>
<dbReference type="SUPFAM" id="SSF56399">
    <property type="entry name" value="ADP-ribosylation"/>
    <property type="match status" value="1"/>
</dbReference>